<name>A0A4R1S5C3_HYDET</name>
<dbReference type="EMBL" id="SLUN01000004">
    <property type="protein sequence ID" value="TCL74224.1"/>
    <property type="molecule type" value="Genomic_DNA"/>
</dbReference>
<dbReference type="Proteomes" id="UP000295008">
    <property type="component" value="Unassembled WGS sequence"/>
</dbReference>
<dbReference type="Pfam" id="PF06356">
    <property type="entry name" value="DUF1064"/>
    <property type="match status" value="1"/>
</dbReference>
<comment type="caution">
    <text evidence="1">The sequence shown here is derived from an EMBL/GenBank/DDBJ whole genome shotgun (WGS) entry which is preliminary data.</text>
</comment>
<proteinExistence type="predicted"/>
<evidence type="ECO:0000313" key="1">
    <source>
        <dbReference type="EMBL" id="TCL74224.1"/>
    </source>
</evidence>
<organism evidence="1 2">
    <name type="scientific">Hydrogenispora ethanolica</name>
    <dbReference type="NCBI Taxonomy" id="1082276"/>
    <lineage>
        <taxon>Bacteria</taxon>
        <taxon>Bacillati</taxon>
        <taxon>Bacillota</taxon>
        <taxon>Hydrogenispora</taxon>
    </lineage>
</organism>
<gene>
    <name evidence="1" type="ORF">EDC14_1004162</name>
</gene>
<keyword evidence="2" id="KW-1185">Reference proteome</keyword>
<sequence length="133" mass="16266">MRIMNERISYLAYRQMAGKKPSKYRSQKTVVYGILFDSQKEANHYCELKLRKQAREIVDFFRQVPFLLHEGYYKDGKWVKPIYYIADFLVLRWSEDNELIIEVHETKGKWTPMASDKRKMFERRYPQYRLIVI</sequence>
<dbReference type="AlphaFoldDB" id="A0A4R1S5C3"/>
<protein>
    <submittedName>
        <fullName evidence="1">Uncharacterized protein DUF1064</fullName>
    </submittedName>
</protein>
<evidence type="ECO:0000313" key="2">
    <source>
        <dbReference type="Proteomes" id="UP000295008"/>
    </source>
</evidence>
<accession>A0A4R1S5C3</accession>
<reference evidence="1 2" key="1">
    <citation type="submission" date="2019-03" db="EMBL/GenBank/DDBJ databases">
        <title>Genomic Encyclopedia of Type Strains, Phase IV (KMG-IV): sequencing the most valuable type-strain genomes for metagenomic binning, comparative biology and taxonomic classification.</title>
        <authorList>
            <person name="Goeker M."/>
        </authorList>
    </citation>
    <scope>NUCLEOTIDE SEQUENCE [LARGE SCALE GENOMIC DNA]</scope>
    <source>
        <strain evidence="1 2">LX-B</strain>
    </source>
</reference>
<dbReference type="InterPro" id="IPR009414">
    <property type="entry name" value="DUF1064"/>
</dbReference>